<comment type="caution">
    <text evidence="10">The sequence shown here is derived from an EMBL/GenBank/DDBJ whole genome shotgun (WGS) entry which is preliminary data.</text>
</comment>
<organism evidence="10 11">
    <name type="scientific">Rhizodiscina lignyota</name>
    <dbReference type="NCBI Taxonomy" id="1504668"/>
    <lineage>
        <taxon>Eukaryota</taxon>
        <taxon>Fungi</taxon>
        <taxon>Dikarya</taxon>
        <taxon>Ascomycota</taxon>
        <taxon>Pezizomycotina</taxon>
        <taxon>Dothideomycetes</taxon>
        <taxon>Pleosporomycetidae</taxon>
        <taxon>Aulographales</taxon>
        <taxon>Rhizodiscinaceae</taxon>
        <taxon>Rhizodiscina</taxon>
    </lineage>
</organism>
<dbReference type="PANTHER" id="PTHR12653:SF0">
    <property type="entry name" value="NADH DEHYDROGENASE [UBIQUINONE] 1 ALPHA SUBCOMPLEX SUBUNIT 5"/>
    <property type="match status" value="1"/>
</dbReference>
<dbReference type="GO" id="GO:0005743">
    <property type="term" value="C:mitochondrial inner membrane"/>
    <property type="evidence" value="ECO:0007669"/>
    <property type="project" value="UniProtKB-SubCell"/>
</dbReference>
<dbReference type="GO" id="GO:0022904">
    <property type="term" value="P:respiratory electron transport chain"/>
    <property type="evidence" value="ECO:0007669"/>
    <property type="project" value="InterPro"/>
</dbReference>
<reference evidence="10" key="1">
    <citation type="journal article" date="2020" name="Stud. Mycol.">
        <title>101 Dothideomycetes genomes: a test case for predicting lifestyles and emergence of pathogens.</title>
        <authorList>
            <person name="Haridas S."/>
            <person name="Albert R."/>
            <person name="Binder M."/>
            <person name="Bloem J."/>
            <person name="Labutti K."/>
            <person name="Salamov A."/>
            <person name="Andreopoulos B."/>
            <person name="Baker S."/>
            <person name="Barry K."/>
            <person name="Bills G."/>
            <person name="Bluhm B."/>
            <person name="Cannon C."/>
            <person name="Castanera R."/>
            <person name="Culley D."/>
            <person name="Daum C."/>
            <person name="Ezra D."/>
            <person name="Gonzalez J."/>
            <person name="Henrissat B."/>
            <person name="Kuo A."/>
            <person name="Liang C."/>
            <person name="Lipzen A."/>
            <person name="Lutzoni F."/>
            <person name="Magnuson J."/>
            <person name="Mondo S."/>
            <person name="Nolan M."/>
            <person name="Ohm R."/>
            <person name="Pangilinan J."/>
            <person name="Park H.-J."/>
            <person name="Ramirez L."/>
            <person name="Alfaro M."/>
            <person name="Sun H."/>
            <person name="Tritt A."/>
            <person name="Yoshinaga Y."/>
            <person name="Zwiers L.-H."/>
            <person name="Turgeon B."/>
            <person name="Goodwin S."/>
            <person name="Spatafora J."/>
            <person name="Crous P."/>
            <person name="Grigoriev I."/>
        </authorList>
    </citation>
    <scope>NUCLEOTIDE SEQUENCE</scope>
    <source>
        <strain evidence="10">CBS 133067</strain>
    </source>
</reference>
<evidence type="ECO:0000256" key="3">
    <source>
        <dbReference type="ARBA" id="ARBA00022448"/>
    </source>
</evidence>
<evidence type="ECO:0000256" key="7">
    <source>
        <dbReference type="ARBA" id="ARBA00023128"/>
    </source>
</evidence>
<dbReference type="EMBL" id="ML978126">
    <property type="protein sequence ID" value="KAF2098855.1"/>
    <property type="molecule type" value="Genomic_DNA"/>
</dbReference>
<evidence type="ECO:0000256" key="2">
    <source>
        <dbReference type="ARBA" id="ARBA00010261"/>
    </source>
</evidence>
<name>A0A9P4IC55_9PEZI</name>
<evidence type="ECO:0000256" key="8">
    <source>
        <dbReference type="ARBA" id="ARBA00023136"/>
    </source>
</evidence>
<keyword evidence="3" id="KW-0813">Transport</keyword>
<dbReference type="Pfam" id="PF04716">
    <property type="entry name" value="ETC_C1_NDUFA5"/>
    <property type="match status" value="1"/>
</dbReference>
<dbReference type="PANTHER" id="PTHR12653">
    <property type="entry name" value="NADH-UBIQUINONE OXIDOREDUCTASE 13 KD-B SUBUNIT"/>
    <property type="match status" value="1"/>
</dbReference>
<evidence type="ECO:0000256" key="9">
    <source>
        <dbReference type="SAM" id="MobiDB-lite"/>
    </source>
</evidence>
<evidence type="ECO:0000313" key="11">
    <source>
        <dbReference type="Proteomes" id="UP000799772"/>
    </source>
</evidence>
<dbReference type="Proteomes" id="UP000799772">
    <property type="component" value="Unassembled WGS sequence"/>
</dbReference>
<dbReference type="InterPro" id="IPR006806">
    <property type="entry name" value="NDUFA5"/>
</dbReference>
<proteinExistence type="inferred from homology"/>
<keyword evidence="5" id="KW-0999">Mitochondrion inner membrane</keyword>
<comment type="similarity">
    <text evidence="2">Belongs to the complex I NDUFA5 subunit family.</text>
</comment>
<protein>
    <submittedName>
        <fullName evidence="10">Uncharacterized protein</fullName>
    </submittedName>
</protein>
<sequence length="245" mass="27746">MRAALRLFAAVRPASKFLEPGAPTGLTGLYTHSSPRAALILLYSSTLDKLRTLPEDSVYRASTEALTKHRLNIVESFLPEGYEAWQDRVKEHVEKHKDVYAAFGLGTEHVINGRHFLAIRREEPLTDENDEWDGVPPQYPLIEGTRTSEERAQMITQLAKPTFDREAREKLALEPEPQLTTDQISQLEEKLGAGLIEEVIQVAQGEEQLVQTMSESKVWEDLVEPAPEGQWSYHERNVMTSTQKP</sequence>
<evidence type="ECO:0000256" key="6">
    <source>
        <dbReference type="ARBA" id="ARBA00022982"/>
    </source>
</evidence>
<dbReference type="AlphaFoldDB" id="A0A9P4IC55"/>
<keyword evidence="7" id="KW-0496">Mitochondrion</keyword>
<evidence type="ECO:0000256" key="1">
    <source>
        <dbReference type="ARBA" id="ARBA00004443"/>
    </source>
</evidence>
<keyword evidence="8" id="KW-0472">Membrane</keyword>
<gene>
    <name evidence="10" type="ORF">NA57DRAFT_76091</name>
</gene>
<feature type="region of interest" description="Disordered" evidence="9">
    <location>
        <begin position="225"/>
        <end position="245"/>
    </location>
</feature>
<comment type="subcellular location">
    <subcellularLocation>
        <location evidence="1">Mitochondrion inner membrane</location>
        <topology evidence="1">Peripheral membrane protein</topology>
        <orientation evidence="1">Matrix side</orientation>
    </subcellularLocation>
</comment>
<keyword evidence="4" id="KW-0679">Respiratory chain</keyword>
<evidence type="ECO:0000256" key="5">
    <source>
        <dbReference type="ARBA" id="ARBA00022792"/>
    </source>
</evidence>
<dbReference type="OrthoDB" id="286811at2759"/>
<evidence type="ECO:0000313" key="10">
    <source>
        <dbReference type="EMBL" id="KAF2098855.1"/>
    </source>
</evidence>
<evidence type="ECO:0000256" key="4">
    <source>
        <dbReference type="ARBA" id="ARBA00022660"/>
    </source>
</evidence>
<accession>A0A9P4IC55</accession>
<keyword evidence="11" id="KW-1185">Reference proteome</keyword>
<keyword evidence="6" id="KW-0249">Electron transport</keyword>